<protein>
    <submittedName>
        <fullName evidence="1">Glycoside hydrolase family 2 protein</fullName>
    </submittedName>
</protein>
<dbReference type="EMBL" id="SRYB01000031">
    <property type="protein sequence ID" value="TGY77063.1"/>
    <property type="molecule type" value="Genomic_DNA"/>
</dbReference>
<keyword evidence="2" id="KW-1185">Reference proteome</keyword>
<name>A0AC61RAU9_9BACT</name>
<dbReference type="Proteomes" id="UP000306319">
    <property type="component" value="Unassembled WGS sequence"/>
</dbReference>
<sequence>MSKRFGIFSVVGMLSTLYVLPVAGNDVVFNKDWSFSLHSDSTCISPSYDDHEWRKLNIPHDWSIELPFDKNALPGNDGGYLEGGIGWYRKSFFIKDVEKNKRYQLYVGGAYMNSDVYLNGEKVGGHRYGYSPYFVDISKYLKSGKNVVVIRVDNSKQKNCRWYSGSGLYRDVQFIQQENLHISNWGVFFTTPDLSTLYMELSLDNDGDEPRSVDVSLSILGHEKLSSVTVPSNTKGFIVKQSIDVPEAKSWSPDSPMLYEANVCVRENGKTLDSIIKNIGFRTVEWNAAEGLKLNGEKILLNGGCVHHDNGILGAAAYPAAERRRVRLLKDAGFNAVRTSHNLSSEEFLDACDEYGLLVIDESFDGWRDAKNDHDYHILFDEHWQSDLDAMLLRDRNHPSVFCWSIGNEVIERDKIEVVTTANMLASRCRELDPLRPVTSALACWGKDWKTYDPLADVHDIVGYNYMIHESEKDHLRNPERVMVQTESFPKDAWSNYKKCVENPYIVGDFVWTAIDYIGESGIGRHYYEGDVPGEHFERPLYPWHASHCGDIDLTGYRKPISHYRSMLWNEDGEQLYLAVKEPDGYVGKIKTTMWGNWPTYESWNWPGYEGKPIEVEVYSHYPKVRLYLNDDKIAEKGVECMKATFELPYKEGVLRAEGIGADGIVKETKVLTTAGKPYGIRLTVDSEDASSDTPSMAFVSIEIVDKNGNVVPTADNELNVSVIGGGELIALGNADIKDDDPYYDSTHKAWHGRALGVLKNNGRKGNAKITVSSPGLKTSALKISFGR</sequence>
<comment type="caution">
    <text evidence="1">The sequence shown here is derived from an EMBL/GenBank/DDBJ whole genome shotgun (WGS) entry which is preliminary data.</text>
</comment>
<keyword evidence="1" id="KW-0378">Hydrolase</keyword>
<evidence type="ECO:0000313" key="2">
    <source>
        <dbReference type="Proteomes" id="UP000306319"/>
    </source>
</evidence>
<accession>A0AC61RAU9</accession>
<organism evidence="1 2">
    <name type="scientific">Lepagella muris</name>
    <dbReference type="NCBI Taxonomy" id="3032870"/>
    <lineage>
        <taxon>Bacteria</taxon>
        <taxon>Pseudomonadati</taxon>
        <taxon>Bacteroidota</taxon>
        <taxon>Bacteroidia</taxon>
        <taxon>Bacteroidales</taxon>
        <taxon>Muribaculaceae</taxon>
        <taxon>Lepagella</taxon>
    </lineage>
</organism>
<proteinExistence type="predicted"/>
<reference evidence="1" key="1">
    <citation type="submission" date="2019-04" db="EMBL/GenBank/DDBJ databases">
        <title>Microbes associate with the intestines of laboratory mice.</title>
        <authorList>
            <person name="Navarre W."/>
            <person name="Wong E."/>
            <person name="Huang K."/>
            <person name="Tropini C."/>
            <person name="Ng K."/>
            <person name="Yu B."/>
        </authorList>
    </citation>
    <scope>NUCLEOTIDE SEQUENCE</scope>
    <source>
        <strain evidence="1">NM04_E33</strain>
    </source>
</reference>
<gene>
    <name evidence="1" type="ORF">E5331_16325</name>
</gene>
<evidence type="ECO:0000313" key="1">
    <source>
        <dbReference type="EMBL" id="TGY77063.1"/>
    </source>
</evidence>